<gene>
    <name evidence="1" type="ORF">PAXINDRAFT_15007</name>
</gene>
<evidence type="ECO:0000313" key="1">
    <source>
        <dbReference type="EMBL" id="KIJ12105.1"/>
    </source>
</evidence>
<keyword evidence="2" id="KW-1185">Reference proteome</keyword>
<dbReference type="Proteomes" id="UP000053647">
    <property type="component" value="Unassembled WGS sequence"/>
</dbReference>
<proteinExistence type="predicted"/>
<dbReference type="HOGENOM" id="CLU_2558934_0_0_1"/>
<protein>
    <submittedName>
        <fullName evidence="1">Uncharacterized protein</fullName>
    </submittedName>
</protein>
<evidence type="ECO:0000313" key="2">
    <source>
        <dbReference type="Proteomes" id="UP000053647"/>
    </source>
</evidence>
<dbReference type="AlphaFoldDB" id="A0A0C9T8X6"/>
<name>A0A0C9T8X6_PAXIN</name>
<organism evidence="1 2">
    <name type="scientific">Paxillus involutus ATCC 200175</name>
    <dbReference type="NCBI Taxonomy" id="664439"/>
    <lineage>
        <taxon>Eukaryota</taxon>
        <taxon>Fungi</taxon>
        <taxon>Dikarya</taxon>
        <taxon>Basidiomycota</taxon>
        <taxon>Agaricomycotina</taxon>
        <taxon>Agaricomycetes</taxon>
        <taxon>Agaricomycetidae</taxon>
        <taxon>Boletales</taxon>
        <taxon>Paxilineae</taxon>
        <taxon>Paxillaceae</taxon>
        <taxon>Paxillus</taxon>
    </lineage>
</organism>
<reference evidence="1 2" key="1">
    <citation type="submission" date="2014-06" db="EMBL/GenBank/DDBJ databases">
        <authorList>
            <consortium name="DOE Joint Genome Institute"/>
            <person name="Kuo A."/>
            <person name="Kohler A."/>
            <person name="Nagy L.G."/>
            <person name="Floudas D."/>
            <person name="Copeland A."/>
            <person name="Barry K.W."/>
            <person name="Cichocki N."/>
            <person name="Veneault-Fourrey C."/>
            <person name="LaButti K."/>
            <person name="Lindquist E.A."/>
            <person name="Lipzen A."/>
            <person name="Lundell T."/>
            <person name="Morin E."/>
            <person name="Murat C."/>
            <person name="Sun H."/>
            <person name="Tunlid A."/>
            <person name="Henrissat B."/>
            <person name="Grigoriev I.V."/>
            <person name="Hibbett D.S."/>
            <person name="Martin F."/>
            <person name="Nordberg H.P."/>
            <person name="Cantor M.N."/>
            <person name="Hua S.X."/>
        </authorList>
    </citation>
    <scope>NUCLEOTIDE SEQUENCE [LARGE SCALE GENOMIC DNA]</scope>
    <source>
        <strain evidence="1 2">ATCC 200175</strain>
    </source>
</reference>
<accession>A0A0C9T8X6</accession>
<reference evidence="2" key="2">
    <citation type="submission" date="2015-01" db="EMBL/GenBank/DDBJ databases">
        <title>Evolutionary Origins and Diversification of the Mycorrhizal Mutualists.</title>
        <authorList>
            <consortium name="DOE Joint Genome Institute"/>
            <consortium name="Mycorrhizal Genomics Consortium"/>
            <person name="Kohler A."/>
            <person name="Kuo A."/>
            <person name="Nagy L.G."/>
            <person name="Floudas D."/>
            <person name="Copeland A."/>
            <person name="Barry K.W."/>
            <person name="Cichocki N."/>
            <person name="Veneault-Fourrey C."/>
            <person name="LaButti K."/>
            <person name="Lindquist E.A."/>
            <person name="Lipzen A."/>
            <person name="Lundell T."/>
            <person name="Morin E."/>
            <person name="Murat C."/>
            <person name="Riley R."/>
            <person name="Ohm R."/>
            <person name="Sun H."/>
            <person name="Tunlid A."/>
            <person name="Henrissat B."/>
            <person name="Grigoriev I.V."/>
            <person name="Hibbett D.S."/>
            <person name="Martin F."/>
        </authorList>
    </citation>
    <scope>NUCLEOTIDE SEQUENCE [LARGE SCALE GENOMIC DNA]</scope>
    <source>
        <strain evidence="2">ATCC 200175</strain>
    </source>
</reference>
<dbReference type="EMBL" id="KN819368">
    <property type="protein sequence ID" value="KIJ12105.1"/>
    <property type="molecule type" value="Genomic_DNA"/>
</dbReference>
<sequence length="82" mass="8873">MSLHRVTAHPVDVALGRDSGGLSLEVLRSLFGSGSRRLPSSSAITARPRLSVLPTTDALKCARHPPNVYLVGGKWEMHKEVE</sequence>